<feature type="region of interest" description="Disordered" evidence="3">
    <location>
        <begin position="231"/>
        <end position="258"/>
    </location>
</feature>
<dbReference type="AlphaFoldDB" id="A0A2P6M8C8"/>
<dbReference type="Gene3D" id="3.30.930.30">
    <property type="match status" value="1"/>
</dbReference>
<dbReference type="Proteomes" id="UP000241736">
    <property type="component" value="Unassembled WGS sequence"/>
</dbReference>
<dbReference type="EMBL" id="PVLF01000012">
    <property type="protein sequence ID" value="PRH82252.1"/>
    <property type="molecule type" value="Genomic_DNA"/>
</dbReference>
<evidence type="ECO:0000259" key="4">
    <source>
        <dbReference type="Pfam" id="PF03389"/>
    </source>
</evidence>
<evidence type="ECO:0000313" key="6">
    <source>
        <dbReference type="Proteomes" id="UP000241736"/>
    </source>
</evidence>
<accession>A0A2P6M8C8</accession>
<comment type="similarity">
    <text evidence="1">Belongs to the MobA/MobL family.</text>
</comment>
<dbReference type="OrthoDB" id="1634048at2"/>
<evidence type="ECO:0000256" key="2">
    <source>
        <dbReference type="ARBA" id="ARBA00022971"/>
    </source>
</evidence>
<organism evidence="5 6">
    <name type="scientific">Arenimonas caeni</name>
    <dbReference type="NCBI Taxonomy" id="2058085"/>
    <lineage>
        <taxon>Bacteria</taxon>
        <taxon>Pseudomonadati</taxon>
        <taxon>Pseudomonadota</taxon>
        <taxon>Gammaproteobacteria</taxon>
        <taxon>Lysobacterales</taxon>
        <taxon>Lysobacteraceae</taxon>
        <taxon>Arenimonas</taxon>
    </lineage>
</organism>
<feature type="domain" description="MobA/MobL protein" evidence="4">
    <location>
        <begin position="19"/>
        <end position="215"/>
    </location>
</feature>
<proteinExistence type="inferred from homology"/>
<sequence>MASFHFEIKSGKKGRATGHADYITRQGVHRKHGDLLFSGSGNMPSFAQDSPKSFWPPADRFERANAAVYREYIIALPRGLTVDQLRALVDDMIPGLVGDRPYQYALHSPESSIDGGENPHLHLMYSDRAPDGIDRSPQQYFARYNPDHPEKGGCKKLSGGRNRIQLRDEVIAKRRHVANVQNAHLALNGRSDFVDHRSLQEQGVDRAPERHLGPARISGMSEDDVRQLREARVSRETPDPSATSGLGLTLGDCVTTSG</sequence>
<dbReference type="RefSeq" id="WP_106990555.1">
    <property type="nucleotide sequence ID" value="NZ_KZ679090.1"/>
</dbReference>
<evidence type="ECO:0000256" key="3">
    <source>
        <dbReference type="SAM" id="MobiDB-lite"/>
    </source>
</evidence>
<keyword evidence="2" id="KW-0184">Conjugation</keyword>
<reference evidence="5 6" key="1">
    <citation type="submission" date="2018-03" db="EMBL/GenBank/DDBJ databases">
        <title>Arenimonas caeni sp. nov., isolated from activated sludge.</title>
        <authorList>
            <person name="Liu H."/>
        </authorList>
    </citation>
    <scope>NUCLEOTIDE SEQUENCE [LARGE SCALE GENOMIC DNA]</scope>
    <source>
        <strain evidence="6">z29</strain>
    </source>
</reference>
<comment type="caution">
    <text evidence="5">The sequence shown here is derived from an EMBL/GenBank/DDBJ whole genome shotgun (WGS) entry which is preliminary data.</text>
</comment>
<name>A0A2P6M8C8_9GAMM</name>
<keyword evidence="6" id="KW-1185">Reference proteome</keyword>
<evidence type="ECO:0000256" key="1">
    <source>
        <dbReference type="ARBA" id="ARBA00010873"/>
    </source>
</evidence>
<dbReference type="Pfam" id="PF03389">
    <property type="entry name" value="MobA_MobL"/>
    <property type="match status" value="1"/>
</dbReference>
<gene>
    <name evidence="5" type="ORF">C6N40_08345</name>
</gene>
<dbReference type="InterPro" id="IPR005053">
    <property type="entry name" value="MobA_MobL"/>
</dbReference>
<protein>
    <submittedName>
        <fullName evidence="5">Plasmid mobilization protein</fullName>
    </submittedName>
</protein>
<evidence type="ECO:0000313" key="5">
    <source>
        <dbReference type="EMBL" id="PRH82252.1"/>
    </source>
</evidence>